<evidence type="ECO:0000313" key="1">
    <source>
        <dbReference type="EMBL" id="MCZ0728609.1"/>
    </source>
</evidence>
<dbReference type="Pfam" id="PF20102">
    <property type="entry name" value="DUF6492"/>
    <property type="match status" value="1"/>
</dbReference>
<evidence type="ECO:0000313" key="2">
    <source>
        <dbReference type="EMBL" id="ORV87746.1"/>
    </source>
</evidence>
<evidence type="ECO:0000313" key="3">
    <source>
        <dbReference type="Proteomes" id="UP000193622"/>
    </source>
</evidence>
<gene>
    <name evidence="2" type="ORF">AWC12_15380</name>
    <name evidence="1" type="ORF">OY187_11175</name>
</gene>
<reference evidence="1" key="2">
    <citation type="submission" date="2022-12" db="EMBL/GenBank/DDBJ databases">
        <title>Whole genome sequence of Mycolicibacterium iranicum strain SBH312.</title>
        <authorList>
            <person name="Jani J."/>
            <person name="Arifin Mustapha Z."/>
            <person name="Ahmed K."/>
            <person name="Kai Ling C."/>
        </authorList>
    </citation>
    <scope>NUCLEOTIDE SEQUENCE</scope>
    <source>
        <strain evidence="1">SBH312</strain>
    </source>
</reference>
<dbReference type="EMBL" id="JAPQYE010000004">
    <property type="protein sequence ID" value="MCZ0728609.1"/>
    <property type="molecule type" value="Genomic_DNA"/>
</dbReference>
<comment type="caution">
    <text evidence="2">The sequence shown here is derived from an EMBL/GenBank/DDBJ whole genome shotgun (WGS) entry which is preliminary data.</text>
</comment>
<dbReference type="Proteomes" id="UP001084650">
    <property type="component" value="Unassembled WGS sequence"/>
</dbReference>
<dbReference type="RefSeq" id="WP_085175164.1">
    <property type="nucleotide sequence ID" value="NZ_JAPQYE010000004.1"/>
</dbReference>
<name>A0A1X1WMA5_MYCIR</name>
<organism evidence="2 3">
    <name type="scientific">Mycolicibacterium iranicum</name>
    <name type="common">Mycobacterium iranicum</name>
    <dbReference type="NCBI Taxonomy" id="912594"/>
    <lineage>
        <taxon>Bacteria</taxon>
        <taxon>Bacillati</taxon>
        <taxon>Actinomycetota</taxon>
        <taxon>Actinomycetes</taxon>
        <taxon>Mycobacteriales</taxon>
        <taxon>Mycobacteriaceae</taxon>
        <taxon>Mycolicibacterium</taxon>
    </lineage>
</organism>
<dbReference type="Proteomes" id="UP000193622">
    <property type="component" value="Unassembled WGS sequence"/>
</dbReference>
<proteinExistence type="predicted"/>
<dbReference type="InterPro" id="IPR045499">
    <property type="entry name" value="DUF6492"/>
</dbReference>
<reference evidence="2 3" key="1">
    <citation type="submission" date="2016-01" db="EMBL/GenBank/DDBJ databases">
        <title>The new phylogeny of the genus Mycobacterium.</title>
        <authorList>
            <person name="Tarcisio F."/>
            <person name="Conor M."/>
            <person name="Antonella G."/>
            <person name="Elisabetta G."/>
            <person name="Giulia F.S."/>
            <person name="Sara T."/>
            <person name="Anna F."/>
            <person name="Clotilde B."/>
            <person name="Roberto B."/>
            <person name="Veronica D.S."/>
            <person name="Fabio R."/>
            <person name="Monica P."/>
            <person name="Olivier J."/>
            <person name="Enrico T."/>
            <person name="Nicola S."/>
        </authorList>
    </citation>
    <scope>NUCLEOTIDE SEQUENCE [LARGE SCALE GENOMIC DNA]</scope>
    <source>
        <strain evidence="2 3">DSM 45541</strain>
    </source>
</reference>
<protein>
    <submittedName>
        <fullName evidence="1">DUF6492 family protein</fullName>
    </submittedName>
</protein>
<keyword evidence="4" id="KW-1185">Reference proteome</keyword>
<evidence type="ECO:0000313" key="4">
    <source>
        <dbReference type="Proteomes" id="UP001084650"/>
    </source>
</evidence>
<accession>A0A1X1WMA5</accession>
<dbReference type="AlphaFoldDB" id="A0A1X1WMA5"/>
<dbReference type="EMBL" id="LQPC01000030">
    <property type="protein sequence ID" value="ORV87746.1"/>
    <property type="molecule type" value="Genomic_DNA"/>
</dbReference>
<sequence>MATPSENLLSYALVTPSFRLDVDRCALLVESVERWAAPYLRHYLVIDRRDVPMFKHFESDRTQILIVEDIVPRWLVRIPGVRRFWFSFRTRPVKNWILQQIVKLSIPDVVGDDVLIYTDSDVFYVAPYDPRAYERDGKVPLFVETGQRGLIENNDHWHSVAARLLGLTPEADYDTNYIGNAICWRRDNVLKMNRLLESVANKSWERAVAPLSGFSEYILYGMYANRVLGEASGHWNDDKIRTLNHWTPAPLDMAGLQELKSRLSPEYHSVMVSAKSRTPVADIRKVFLQ</sequence>